<keyword evidence="1" id="KW-0812">Transmembrane</keyword>
<keyword evidence="1" id="KW-1133">Transmembrane helix</keyword>
<dbReference type="AlphaFoldDB" id="A0A848B0K3"/>
<name>A0A848B0K3_9BACT</name>
<dbReference type="EMBL" id="JABAEW010000021">
    <property type="protein sequence ID" value="NMD87290.1"/>
    <property type="molecule type" value="Genomic_DNA"/>
</dbReference>
<feature type="transmembrane region" description="Helical" evidence="1">
    <location>
        <begin position="7"/>
        <end position="28"/>
    </location>
</feature>
<sequence>MQRKFTLIELLVVIAIIAILASMLLPALNQARERGKAATCINNLKQVILAHLSYGDDSRGVLLSNLKTYKSPYTGNGWSYWYEPLFHGGYLPVPQKGDTGITTCPSSTYKRVSTSDEYANYGVFHVTFPDWTGGYLDGFNNIYGNCRVWDSGKNGYFSLNRMKKASEVMIHADTSAPVSAKPGAAVPMGYQFSWDAVSLAPKLALFHSERTNIAFADGHVAARLPREIYSDAYQIKKYLDRNRREIEFSF</sequence>
<accession>A0A848B0K3</accession>
<gene>
    <name evidence="2" type="ORF">HF882_11910</name>
</gene>
<dbReference type="PANTHER" id="PTHR30093:SF2">
    <property type="entry name" value="TYPE II SECRETION SYSTEM PROTEIN H"/>
    <property type="match status" value="1"/>
</dbReference>
<reference evidence="2 3" key="1">
    <citation type="submission" date="2020-04" db="EMBL/GenBank/DDBJ databases">
        <authorList>
            <person name="Hitch T.C.A."/>
            <person name="Wylensek D."/>
            <person name="Clavel T."/>
        </authorList>
    </citation>
    <scope>NUCLEOTIDE SEQUENCE [LARGE SCALE GENOMIC DNA]</scope>
    <source>
        <strain evidence="2 3">COR2-253-APC-1A</strain>
    </source>
</reference>
<dbReference type="PANTHER" id="PTHR30093">
    <property type="entry name" value="GENERAL SECRETION PATHWAY PROTEIN G"/>
    <property type="match status" value="1"/>
</dbReference>
<dbReference type="Proteomes" id="UP000576225">
    <property type="component" value="Unassembled WGS sequence"/>
</dbReference>
<evidence type="ECO:0000313" key="2">
    <source>
        <dbReference type="EMBL" id="NMD87290.1"/>
    </source>
</evidence>
<dbReference type="RefSeq" id="WP_168962759.1">
    <property type="nucleotide sequence ID" value="NZ_JABAEW010000021.1"/>
</dbReference>
<keyword evidence="1" id="KW-0472">Membrane</keyword>
<evidence type="ECO:0000256" key="1">
    <source>
        <dbReference type="SAM" id="Phobius"/>
    </source>
</evidence>
<dbReference type="InterPro" id="IPR012902">
    <property type="entry name" value="N_methyl_site"/>
</dbReference>
<proteinExistence type="predicted"/>
<comment type="caution">
    <text evidence="2">The sequence shown here is derived from an EMBL/GenBank/DDBJ whole genome shotgun (WGS) entry which is preliminary data.</text>
</comment>
<dbReference type="Gene3D" id="3.30.700.10">
    <property type="entry name" value="Glycoprotein, Type 4 Pilin"/>
    <property type="match status" value="1"/>
</dbReference>
<organism evidence="2 3">
    <name type="scientific">Victivallis vadensis</name>
    <dbReference type="NCBI Taxonomy" id="172901"/>
    <lineage>
        <taxon>Bacteria</taxon>
        <taxon>Pseudomonadati</taxon>
        <taxon>Lentisphaerota</taxon>
        <taxon>Lentisphaeria</taxon>
        <taxon>Victivallales</taxon>
        <taxon>Victivallaceae</taxon>
        <taxon>Victivallis</taxon>
    </lineage>
</organism>
<dbReference type="NCBIfam" id="TIGR02532">
    <property type="entry name" value="IV_pilin_GFxxxE"/>
    <property type="match status" value="1"/>
</dbReference>
<dbReference type="InterPro" id="IPR045584">
    <property type="entry name" value="Pilin-like"/>
</dbReference>
<dbReference type="SUPFAM" id="SSF54523">
    <property type="entry name" value="Pili subunits"/>
    <property type="match status" value="1"/>
</dbReference>
<evidence type="ECO:0000313" key="3">
    <source>
        <dbReference type="Proteomes" id="UP000576225"/>
    </source>
</evidence>
<protein>
    <submittedName>
        <fullName evidence="2">Prepilin-type N-terminal cleavage/methylation domain-containing protein</fullName>
    </submittedName>
</protein>